<dbReference type="Gene3D" id="3.40.50.10400">
    <property type="entry name" value="Hypothetical protein PA1492"/>
    <property type="match status" value="1"/>
</dbReference>
<protein>
    <recommendedName>
        <fullName evidence="3">DUF4406 domain-containing protein</fullName>
    </recommendedName>
</protein>
<evidence type="ECO:0000313" key="2">
    <source>
        <dbReference type="Proteomes" id="UP000001596"/>
    </source>
</evidence>
<dbReference type="STRING" id="311402.Avi_1165"/>
<keyword evidence="2" id="KW-1185">Reference proteome</keyword>
<sequence length="133" mass="14382">MQIYGYSCSLMEREMLILIAGPYRSGTGDDPVKMAANLKALEAPSYALFQAGHVPMIGEWVALPIWHAAGGTYVGDALYEEIFHPVAGRLLALCDGVLRLPGASKGADNDVRIANERGIPVWTRLEDVPDVVV</sequence>
<reference evidence="1 2" key="1">
    <citation type="journal article" date="2009" name="J. Bacteriol.">
        <title>Genome sequences of three Agrobacterium biovars help elucidate the evolution of multichromosome genomes in bacteria.</title>
        <authorList>
            <person name="Slater S.C."/>
            <person name="Goldman B.S."/>
            <person name="Goodner B."/>
            <person name="Setubal J.C."/>
            <person name="Farrand S.K."/>
            <person name="Nester E.W."/>
            <person name="Burr T.J."/>
            <person name="Banta L."/>
            <person name="Dickerman A.W."/>
            <person name="Paulsen I."/>
            <person name="Otten L."/>
            <person name="Suen G."/>
            <person name="Welch R."/>
            <person name="Almeida N.F."/>
            <person name="Arnold F."/>
            <person name="Burton O.T."/>
            <person name="Du Z."/>
            <person name="Ewing A."/>
            <person name="Godsy E."/>
            <person name="Heisel S."/>
            <person name="Houmiel K.L."/>
            <person name="Jhaveri J."/>
            <person name="Lu J."/>
            <person name="Miller N.M."/>
            <person name="Norton S."/>
            <person name="Chen Q."/>
            <person name="Phoolcharoen W."/>
            <person name="Ohlin V."/>
            <person name="Ondrusek D."/>
            <person name="Pride N."/>
            <person name="Stricklin S.L."/>
            <person name="Sun J."/>
            <person name="Wheeler C."/>
            <person name="Wilson L."/>
            <person name="Zhu H."/>
            <person name="Wood D.W."/>
        </authorList>
    </citation>
    <scope>NUCLEOTIDE SEQUENCE [LARGE SCALE GENOMIC DNA]</scope>
    <source>
        <strain evidence="2">S4 / ATCC BAA-846</strain>
    </source>
</reference>
<accession>B9JTB8</accession>
<dbReference type="Proteomes" id="UP000001596">
    <property type="component" value="Chromosome 1"/>
</dbReference>
<evidence type="ECO:0000313" key="1">
    <source>
        <dbReference type="EMBL" id="ACM35831.1"/>
    </source>
</evidence>
<gene>
    <name evidence="1" type="ordered locus">Avi_1165</name>
</gene>
<evidence type="ECO:0008006" key="3">
    <source>
        <dbReference type="Google" id="ProtNLM"/>
    </source>
</evidence>
<name>B9JTB8_ALLAM</name>
<dbReference type="EMBL" id="CP000633">
    <property type="protein sequence ID" value="ACM35831.1"/>
    <property type="molecule type" value="Genomic_DNA"/>
</dbReference>
<dbReference type="KEGG" id="avi:Avi_1165"/>
<dbReference type="AlphaFoldDB" id="B9JTB8"/>
<organism evidence="1 2">
    <name type="scientific">Allorhizobium ampelinum (strain ATCC BAA-846 / DSM 112012 / S4)</name>
    <name type="common">Agrobacterium vitis (strain S4)</name>
    <dbReference type="NCBI Taxonomy" id="311402"/>
    <lineage>
        <taxon>Bacteria</taxon>
        <taxon>Pseudomonadati</taxon>
        <taxon>Pseudomonadota</taxon>
        <taxon>Alphaproteobacteria</taxon>
        <taxon>Hyphomicrobiales</taxon>
        <taxon>Rhizobiaceae</taxon>
        <taxon>Rhizobium/Agrobacterium group</taxon>
        <taxon>Allorhizobium</taxon>
        <taxon>Allorhizobium ampelinum</taxon>
    </lineage>
</organism>
<dbReference type="HOGENOM" id="CLU_2046009_0_0_5"/>
<dbReference type="eggNOG" id="COG0494">
    <property type="taxonomic scope" value="Bacteria"/>
</dbReference>
<proteinExistence type="predicted"/>